<protein>
    <recommendedName>
        <fullName evidence="6">Late embryogenesis abundant protein LEA-2 subgroup domain-containing protein</fullName>
    </recommendedName>
</protein>
<accession>A0A1Y1UBI9</accession>
<dbReference type="GO" id="GO:0098542">
    <property type="term" value="P:defense response to other organism"/>
    <property type="evidence" value="ECO:0007669"/>
    <property type="project" value="InterPro"/>
</dbReference>
<organism evidence="4 5">
    <name type="scientific">Piromyces finnis</name>
    <dbReference type="NCBI Taxonomy" id="1754191"/>
    <lineage>
        <taxon>Eukaryota</taxon>
        <taxon>Fungi</taxon>
        <taxon>Fungi incertae sedis</taxon>
        <taxon>Chytridiomycota</taxon>
        <taxon>Chytridiomycota incertae sedis</taxon>
        <taxon>Neocallimastigomycetes</taxon>
        <taxon>Neocallimastigales</taxon>
        <taxon>Neocallimastigaceae</taxon>
        <taxon>Piromyces</taxon>
    </lineage>
</organism>
<comment type="subcellular location">
    <subcellularLocation>
        <location evidence="1">Membrane</location>
    </subcellularLocation>
</comment>
<dbReference type="Proteomes" id="UP000193719">
    <property type="component" value="Unassembled WGS sequence"/>
</dbReference>
<keyword evidence="3" id="KW-1133">Transmembrane helix</keyword>
<reference evidence="4 5" key="2">
    <citation type="submission" date="2016-08" db="EMBL/GenBank/DDBJ databases">
        <title>Pervasive Adenine N6-methylation of Active Genes in Fungi.</title>
        <authorList>
            <consortium name="DOE Joint Genome Institute"/>
            <person name="Mondo S.J."/>
            <person name="Dannebaum R.O."/>
            <person name="Kuo R.C."/>
            <person name="Labutti K."/>
            <person name="Haridas S."/>
            <person name="Kuo A."/>
            <person name="Salamov A."/>
            <person name="Ahrendt S.R."/>
            <person name="Lipzen A."/>
            <person name="Sullivan W."/>
            <person name="Andreopoulos W.B."/>
            <person name="Clum A."/>
            <person name="Lindquist E."/>
            <person name="Daum C."/>
            <person name="Ramamoorthy G.K."/>
            <person name="Gryganskyi A."/>
            <person name="Culley D."/>
            <person name="Magnuson J.K."/>
            <person name="James T.Y."/>
            <person name="O'Malley M.A."/>
            <person name="Stajich J.E."/>
            <person name="Spatafora J.W."/>
            <person name="Visel A."/>
            <person name="Grigoriev I.V."/>
        </authorList>
    </citation>
    <scope>NUCLEOTIDE SEQUENCE [LARGE SCALE GENOMIC DNA]</scope>
    <source>
        <strain evidence="5">finn</strain>
    </source>
</reference>
<keyword evidence="5" id="KW-1185">Reference proteome</keyword>
<evidence type="ECO:0000256" key="2">
    <source>
        <dbReference type="ARBA" id="ARBA00023136"/>
    </source>
</evidence>
<evidence type="ECO:0000256" key="3">
    <source>
        <dbReference type="SAM" id="Phobius"/>
    </source>
</evidence>
<dbReference type="PANTHER" id="PTHR31234">
    <property type="entry name" value="LATE EMBRYOGENESIS ABUNDANT (LEA) HYDROXYPROLINE-RICH GLYCOPROTEIN FAMILY"/>
    <property type="match status" value="1"/>
</dbReference>
<reference evidence="4 5" key="1">
    <citation type="submission" date="2016-08" db="EMBL/GenBank/DDBJ databases">
        <title>Genomes of anaerobic fungi encode conserved fungal cellulosomes for biomass hydrolysis.</title>
        <authorList>
            <consortium name="DOE Joint Genome Institute"/>
            <person name="Haitjema C.H."/>
            <person name="Gilmore S.P."/>
            <person name="Henske J.K."/>
            <person name="Solomon K.V."/>
            <person name="De Groot R."/>
            <person name="Kuo A."/>
            <person name="Mondo S.J."/>
            <person name="Salamov A.A."/>
            <person name="Labutti K."/>
            <person name="Zhao Z."/>
            <person name="Chiniquy J."/>
            <person name="Barry K."/>
            <person name="Brewer H.M."/>
            <person name="Purvine S.O."/>
            <person name="Wright A.T."/>
            <person name="Boxma B."/>
            <person name="Van Alen T."/>
            <person name="Hackstein J.H."/>
            <person name="Baker S.E."/>
            <person name="Grigoriev I.V."/>
            <person name="O'Malley M.A."/>
        </authorList>
    </citation>
    <scope>NUCLEOTIDE SEQUENCE [LARGE SCALE GENOMIC DNA]</scope>
    <source>
        <strain evidence="5">finn</strain>
    </source>
</reference>
<sequence length="333" mass="37349">MENNNNNIGFIGSEGTNQYSNPYQSDLYSQPSIKRKAKEIAEENKRASQQYLNHSPKISAEAINQNDITNLNSIIDSNHSIAAEPIETFLLADGATTIPIHDDEEKSMKPPRKSTVCCLCCPLWLCVSITVAILIFIGVMVLIFWPKIPNVDIAEIQLSSVKEGKSPIRYEIPSAINENKGGVEIDLDINVNVKNDNFYNLYVHSLDTRIFLQTANLEKTLVGKGGQKDLKFENHSTTKFTLPVTIGYYVNDVLKDKALTYLLKACSYQETIEIQYEVDIGIYIIDLVYSPTYKGRVSFQCPRSDLQDGSLENVLMGDIYSSINDYFSNFAGI</sequence>
<dbReference type="OrthoDB" id="2122640at2759"/>
<dbReference type="EMBL" id="MCFH01000181">
    <property type="protein sequence ID" value="ORX34887.1"/>
    <property type="molecule type" value="Genomic_DNA"/>
</dbReference>
<comment type="caution">
    <text evidence="4">The sequence shown here is derived from an EMBL/GenBank/DDBJ whole genome shotgun (WGS) entry which is preliminary data.</text>
</comment>
<dbReference type="InterPro" id="IPR044839">
    <property type="entry name" value="NDR1-like"/>
</dbReference>
<keyword evidence="2 3" id="KW-0472">Membrane</keyword>
<dbReference type="GO" id="GO:0016020">
    <property type="term" value="C:membrane"/>
    <property type="evidence" value="ECO:0007669"/>
    <property type="project" value="UniProtKB-SubCell"/>
</dbReference>
<proteinExistence type="predicted"/>
<dbReference type="SUPFAM" id="SSF117070">
    <property type="entry name" value="LEA14-like"/>
    <property type="match status" value="1"/>
</dbReference>
<evidence type="ECO:0000313" key="5">
    <source>
        <dbReference type="Proteomes" id="UP000193719"/>
    </source>
</evidence>
<gene>
    <name evidence="4" type="ORF">BCR36DRAFT_407710</name>
</gene>
<name>A0A1Y1UBI9_9FUNG</name>
<dbReference type="PANTHER" id="PTHR31234:SF2">
    <property type="entry name" value="OS05G0199100 PROTEIN"/>
    <property type="match status" value="1"/>
</dbReference>
<keyword evidence="3" id="KW-0812">Transmembrane</keyword>
<evidence type="ECO:0008006" key="6">
    <source>
        <dbReference type="Google" id="ProtNLM"/>
    </source>
</evidence>
<dbReference type="Gene3D" id="2.60.40.1820">
    <property type="match status" value="1"/>
</dbReference>
<evidence type="ECO:0000313" key="4">
    <source>
        <dbReference type="EMBL" id="ORX34887.1"/>
    </source>
</evidence>
<dbReference type="AlphaFoldDB" id="A0A1Y1UBI9"/>
<evidence type="ECO:0000256" key="1">
    <source>
        <dbReference type="ARBA" id="ARBA00004370"/>
    </source>
</evidence>
<feature type="transmembrane region" description="Helical" evidence="3">
    <location>
        <begin position="116"/>
        <end position="145"/>
    </location>
</feature>